<accession>A0A1G2R3J7</accession>
<dbReference type="Proteomes" id="UP000176901">
    <property type="component" value="Unassembled WGS sequence"/>
</dbReference>
<evidence type="ECO:0000313" key="1">
    <source>
        <dbReference type="EMBL" id="OHA67287.1"/>
    </source>
</evidence>
<organism evidence="1 2">
    <name type="scientific">Candidatus Wildermuthbacteria bacterium RIFCSPHIGHO2_02_FULL_47_12</name>
    <dbReference type="NCBI Taxonomy" id="1802451"/>
    <lineage>
        <taxon>Bacteria</taxon>
        <taxon>Candidatus Wildermuthiibacteriota</taxon>
    </lineage>
</organism>
<reference evidence="1 2" key="1">
    <citation type="journal article" date="2016" name="Nat. Commun.">
        <title>Thousands of microbial genomes shed light on interconnected biogeochemical processes in an aquifer system.</title>
        <authorList>
            <person name="Anantharaman K."/>
            <person name="Brown C.T."/>
            <person name="Hug L.A."/>
            <person name="Sharon I."/>
            <person name="Castelle C.J."/>
            <person name="Probst A.J."/>
            <person name="Thomas B.C."/>
            <person name="Singh A."/>
            <person name="Wilkins M.J."/>
            <person name="Karaoz U."/>
            <person name="Brodie E.L."/>
            <person name="Williams K.H."/>
            <person name="Hubbard S.S."/>
            <person name="Banfield J.F."/>
        </authorList>
    </citation>
    <scope>NUCLEOTIDE SEQUENCE [LARGE SCALE GENOMIC DNA]</scope>
</reference>
<dbReference type="AlphaFoldDB" id="A0A1G2R3J7"/>
<name>A0A1G2R3J7_9BACT</name>
<proteinExistence type="predicted"/>
<sequence>MVYHAESNRGPWSKLSLAEQLGNVGSEVGRAAFFQNKDEARFRVCVDRALELFDMTMEDARWRGRLFEIARARELFCQAAAGENEYDTTLRDLERYLLPFAIEARKDF</sequence>
<gene>
    <name evidence="1" type="ORF">A3C82_00030</name>
</gene>
<dbReference type="EMBL" id="MHTW01000015">
    <property type="protein sequence ID" value="OHA67287.1"/>
    <property type="molecule type" value="Genomic_DNA"/>
</dbReference>
<dbReference type="STRING" id="1802451.A3C82_00030"/>
<comment type="caution">
    <text evidence="1">The sequence shown here is derived from an EMBL/GenBank/DDBJ whole genome shotgun (WGS) entry which is preliminary data.</text>
</comment>
<evidence type="ECO:0000313" key="2">
    <source>
        <dbReference type="Proteomes" id="UP000176901"/>
    </source>
</evidence>
<protein>
    <submittedName>
        <fullName evidence="1">Uncharacterized protein</fullName>
    </submittedName>
</protein>